<protein>
    <recommendedName>
        <fullName evidence="3">Tc3 transposase DNA binding domain-containing protein</fullName>
    </recommendedName>
</protein>
<evidence type="ECO:0000313" key="2">
    <source>
        <dbReference type="Proteomes" id="UP000019132"/>
    </source>
</evidence>
<dbReference type="EMBL" id="GL376626">
    <property type="status" value="NOT_ANNOTATED_CDS"/>
    <property type="molecule type" value="Genomic_DNA"/>
</dbReference>
<reference evidence="1" key="3">
    <citation type="submission" date="2015-02" db="UniProtKB">
        <authorList>
            <consortium name="EnsemblProtists"/>
        </authorList>
    </citation>
    <scope>IDENTIFICATION</scope>
    <source>
        <strain evidence="1">DAOM BR144</strain>
    </source>
</reference>
<reference evidence="2" key="1">
    <citation type="journal article" date="2010" name="Genome Biol.">
        <title>Genome sequence of the necrotrophic plant pathogen Pythium ultimum reveals original pathogenicity mechanisms and effector repertoire.</title>
        <authorList>
            <person name="Levesque C.A."/>
            <person name="Brouwer H."/>
            <person name="Cano L."/>
            <person name="Hamilton J.P."/>
            <person name="Holt C."/>
            <person name="Huitema E."/>
            <person name="Raffaele S."/>
            <person name="Robideau G.P."/>
            <person name="Thines M."/>
            <person name="Win J."/>
            <person name="Zerillo M.M."/>
            <person name="Beakes G.W."/>
            <person name="Boore J.L."/>
            <person name="Busam D."/>
            <person name="Dumas B."/>
            <person name="Ferriera S."/>
            <person name="Fuerstenberg S.I."/>
            <person name="Gachon C.M."/>
            <person name="Gaulin E."/>
            <person name="Govers F."/>
            <person name="Grenville-Briggs L."/>
            <person name="Horner N."/>
            <person name="Hostetler J."/>
            <person name="Jiang R.H."/>
            <person name="Johnson J."/>
            <person name="Krajaejun T."/>
            <person name="Lin H."/>
            <person name="Meijer H.J."/>
            <person name="Moore B."/>
            <person name="Morris P."/>
            <person name="Phuntmart V."/>
            <person name="Puiu D."/>
            <person name="Shetty J."/>
            <person name="Stajich J.E."/>
            <person name="Tripathy S."/>
            <person name="Wawra S."/>
            <person name="van West P."/>
            <person name="Whitty B.R."/>
            <person name="Coutinho P.M."/>
            <person name="Henrissat B."/>
            <person name="Martin F."/>
            <person name="Thomas P.D."/>
            <person name="Tyler B.M."/>
            <person name="De Vries R.P."/>
            <person name="Kamoun S."/>
            <person name="Yandell M."/>
            <person name="Tisserat N."/>
            <person name="Buell C.R."/>
        </authorList>
    </citation>
    <scope>NUCLEOTIDE SEQUENCE</scope>
    <source>
        <strain evidence="2">DAOM:BR144</strain>
    </source>
</reference>
<dbReference type="VEuPathDB" id="FungiDB:PYU1_G001692"/>
<dbReference type="Gene3D" id="1.10.10.60">
    <property type="entry name" value="Homeodomain-like"/>
    <property type="match status" value="1"/>
</dbReference>
<name>K3W9Q2_GLOUD</name>
<dbReference type="AlphaFoldDB" id="K3W9Q2"/>
<reference evidence="2" key="2">
    <citation type="submission" date="2010-04" db="EMBL/GenBank/DDBJ databases">
        <authorList>
            <person name="Buell R."/>
            <person name="Hamilton J."/>
            <person name="Hostetler J."/>
        </authorList>
    </citation>
    <scope>NUCLEOTIDE SEQUENCE [LARGE SCALE GENOMIC DNA]</scope>
    <source>
        <strain evidence="2">DAOM:BR144</strain>
    </source>
</reference>
<evidence type="ECO:0000313" key="1">
    <source>
        <dbReference type="EnsemblProtists" id="PYU1_T001693"/>
    </source>
</evidence>
<accession>K3W9Q2</accession>
<proteinExistence type="predicted"/>
<dbReference type="Proteomes" id="UP000019132">
    <property type="component" value="Unassembled WGS sequence"/>
</dbReference>
<dbReference type="HOGENOM" id="CLU_033666_10_4_1"/>
<organism evidence="1 2">
    <name type="scientific">Globisporangium ultimum (strain ATCC 200006 / CBS 805.95 / DAOM BR144)</name>
    <name type="common">Pythium ultimum</name>
    <dbReference type="NCBI Taxonomy" id="431595"/>
    <lineage>
        <taxon>Eukaryota</taxon>
        <taxon>Sar</taxon>
        <taxon>Stramenopiles</taxon>
        <taxon>Oomycota</taxon>
        <taxon>Peronosporomycetes</taxon>
        <taxon>Pythiales</taxon>
        <taxon>Pythiaceae</taxon>
        <taxon>Globisporangium</taxon>
    </lineage>
</organism>
<keyword evidence="2" id="KW-1185">Reference proteome</keyword>
<dbReference type="InParanoid" id="K3W9Q2"/>
<sequence>MPKGGRLSGYEQGYILAKRSEGKSLRAIGDTIHTFLKDLDGYGTRKRSGRPKKLTERGVRQVKNATKQRGMSTARIKNAYNPTVSKRIVQRIF</sequence>
<dbReference type="EnsemblProtists" id="PYU1_T001693">
    <property type="protein sequence ID" value="PYU1_T001693"/>
    <property type="gene ID" value="PYU1_G001692"/>
</dbReference>
<evidence type="ECO:0008006" key="3">
    <source>
        <dbReference type="Google" id="ProtNLM"/>
    </source>
</evidence>